<evidence type="ECO:0000256" key="1">
    <source>
        <dbReference type="ARBA" id="ARBA00022801"/>
    </source>
</evidence>
<accession>A0ABR7GE69</accession>
<gene>
    <name evidence="3" type="ORF">H8R94_03750</name>
</gene>
<evidence type="ECO:0000259" key="2">
    <source>
        <dbReference type="SMART" id="SM00646"/>
    </source>
</evidence>
<keyword evidence="1" id="KW-0378">Hydrolase</keyword>
<keyword evidence="4" id="KW-1185">Reference proteome</keyword>
<dbReference type="RefSeq" id="WP_118280737.1">
    <property type="nucleotide sequence ID" value="NZ_JACOPG010000001.1"/>
</dbReference>
<dbReference type="PANTHER" id="PTHR30404:SF0">
    <property type="entry name" value="N-ACETYLMURAMOYL-L-ALANINE AMIDASE AMIC"/>
    <property type="match status" value="1"/>
</dbReference>
<dbReference type="SUPFAM" id="SSF53187">
    <property type="entry name" value="Zn-dependent exopeptidases"/>
    <property type="match status" value="1"/>
</dbReference>
<dbReference type="Gene3D" id="3.40.630.40">
    <property type="entry name" value="Zn-dependent exopeptidases"/>
    <property type="match status" value="1"/>
</dbReference>
<evidence type="ECO:0000313" key="3">
    <source>
        <dbReference type="EMBL" id="MBC5685733.1"/>
    </source>
</evidence>
<comment type="caution">
    <text evidence="3">The sequence shown here is derived from an EMBL/GenBank/DDBJ whole genome shotgun (WGS) entry which is preliminary data.</text>
</comment>
<sequence length="353" mass="39171">MKLEKKVVGLVATILLVLSVAVCGIFLGIPDLHVWAQQKQLQYATQVEKGESVLSLMQAETAVLKEGQQDIEMQGQLRLEIPEEVKTADVSIEQNYVDQEVRIYIPEISQSYFYDYPMIGSSDHIDDIKYDVENKKGLIDILLDNVYITDVTWQDHYLYMDFVAPRDRYDKIVVIDAGHGGSDPGAEVLGTDEKDIDLAIAKKILPYFKDQDKIGIFYTRTDDSSLSLEKRVGLANTLQADLFLSIHNNTTASGRMSGINGTEVMYHAADESGASKAFAQTCLDQLLQTLGSGSKGVVVGDDIYIIRTAQMPVALVEIGFMTNQEELDKLKSDEYQEAAAKALAQAVLQTLEE</sequence>
<dbReference type="EMBL" id="JACOPG010000001">
    <property type="protein sequence ID" value="MBC5685733.1"/>
    <property type="molecule type" value="Genomic_DNA"/>
</dbReference>
<protein>
    <submittedName>
        <fullName evidence="3">N-acetylmuramoyl-L-alanine amidase</fullName>
    </submittedName>
</protein>
<proteinExistence type="predicted"/>
<dbReference type="Pfam" id="PF01520">
    <property type="entry name" value="Amidase_3"/>
    <property type="match status" value="1"/>
</dbReference>
<dbReference type="CDD" id="cd02696">
    <property type="entry name" value="MurNAc-LAA"/>
    <property type="match status" value="1"/>
</dbReference>
<dbReference type="InterPro" id="IPR002508">
    <property type="entry name" value="MurNAc-LAA_cat"/>
</dbReference>
<name>A0ABR7GE69_9FIRM</name>
<dbReference type="PANTHER" id="PTHR30404">
    <property type="entry name" value="N-ACETYLMURAMOYL-L-ALANINE AMIDASE"/>
    <property type="match status" value="1"/>
</dbReference>
<feature type="domain" description="MurNAc-LAA" evidence="2">
    <location>
        <begin position="232"/>
        <end position="348"/>
    </location>
</feature>
<reference evidence="3 4" key="1">
    <citation type="submission" date="2020-08" db="EMBL/GenBank/DDBJ databases">
        <title>Genome public.</title>
        <authorList>
            <person name="Liu C."/>
            <person name="Sun Q."/>
        </authorList>
    </citation>
    <scope>NUCLEOTIDE SEQUENCE [LARGE SCALE GENOMIC DNA]</scope>
    <source>
        <strain evidence="3 4">NSJ-9</strain>
    </source>
</reference>
<dbReference type="Proteomes" id="UP000643810">
    <property type="component" value="Unassembled WGS sequence"/>
</dbReference>
<dbReference type="SMART" id="SM00646">
    <property type="entry name" value="Ami_3"/>
    <property type="match status" value="1"/>
</dbReference>
<dbReference type="InterPro" id="IPR050695">
    <property type="entry name" value="N-acetylmuramoyl_amidase_3"/>
</dbReference>
<evidence type="ECO:0000313" key="4">
    <source>
        <dbReference type="Proteomes" id="UP000643810"/>
    </source>
</evidence>
<organism evidence="3 4">
    <name type="scientific">Roseburia lenta</name>
    <dbReference type="NCBI Taxonomy" id="2763061"/>
    <lineage>
        <taxon>Bacteria</taxon>
        <taxon>Bacillati</taxon>
        <taxon>Bacillota</taxon>
        <taxon>Clostridia</taxon>
        <taxon>Lachnospirales</taxon>
        <taxon>Lachnospiraceae</taxon>
        <taxon>Roseburia</taxon>
    </lineage>
</organism>